<feature type="region of interest" description="Disordered" evidence="1">
    <location>
        <begin position="1"/>
        <end position="24"/>
    </location>
</feature>
<evidence type="ECO:0000259" key="2">
    <source>
        <dbReference type="Pfam" id="PF07201"/>
    </source>
</evidence>
<proteinExistence type="predicted"/>
<keyword evidence="4" id="KW-1185">Reference proteome</keyword>
<dbReference type="InterPro" id="IPR013351">
    <property type="entry name" value="T3SS_TyeA-rel"/>
</dbReference>
<dbReference type="AlphaFoldDB" id="A0A089RJJ4"/>
<dbReference type="Gene3D" id="1.20.1280.80">
    <property type="match status" value="1"/>
</dbReference>
<dbReference type="InterPro" id="IPR038347">
    <property type="entry name" value="TyeA_sf"/>
</dbReference>
<feature type="domain" description="Hypersensitivity response secretion-like HrpJ" evidence="2">
    <location>
        <begin position="45"/>
        <end position="189"/>
    </location>
</feature>
<dbReference type="InterPro" id="IPR010812">
    <property type="entry name" value="HrpJ-like"/>
</dbReference>
<dbReference type="EMBL" id="CP009451">
    <property type="protein sequence ID" value="AIR06625.1"/>
    <property type="molecule type" value="Genomic_DNA"/>
</dbReference>
<dbReference type="GO" id="GO:0046903">
    <property type="term" value="P:secretion"/>
    <property type="evidence" value="ECO:0007669"/>
    <property type="project" value="InterPro"/>
</dbReference>
<evidence type="ECO:0000313" key="3">
    <source>
        <dbReference type="EMBL" id="AIR06625.1"/>
    </source>
</evidence>
<name>A0A089RJJ4_9ENTR</name>
<dbReference type="Proteomes" id="UP000029481">
    <property type="component" value="Chromosome"/>
</dbReference>
<protein>
    <submittedName>
        <fullName evidence="3">Type III secretion system protein SsaL</fullName>
    </submittedName>
</protein>
<dbReference type="Pfam" id="PF07201">
    <property type="entry name" value="HrpJ"/>
    <property type="match status" value="1"/>
</dbReference>
<dbReference type="KEGG" id="cnt:JT31_19010"/>
<dbReference type="GO" id="GO:0019867">
    <property type="term" value="C:outer membrane"/>
    <property type="evidence" value="ECO:0007669"/>
    <property type="project" value="InterPro"/>
</dbReference>
<organism evidence="3 4">
    <name type="scientific">Cedecea neteri</name>
    <dbReference type="NCBI Taxonomy" id="158822"/>
    <lineage>
        <taxon>Bacteria</taxon>
        <taxon>Pseudomonadati</taxon>
        <taxon>Pseudomonadota</taxon>
        <taxon>Gammaproteobacteria</taxon>
        <taxon>Enterobacterales</taxon>
        <taxon>Enterobacteriaceae</taxon>
        <taxon>Cedecea</taxon>
    </lineage>
</organism>
<dbReference type="OrthoDB" id="6480224at2"/>
<evidence type="ECO:0000313" key="4">
    <source>
        <dbReference type="Proteomes" id="UP000029481"/>
    </source>
</evidence>
<reference evidence="3 4" key="1">
    <citation type="submission" date="2014-09" db="EMBL/GenBank/DDBJ databases">
        <title>Cedecea neteri SSMD04 Genome Sequencing.</title>
        <authorList>
            <person name="Tan J.-Y."/>
        </authorList>
    </citation>
    <scope>NUCLEOTIDE SEQUENCE [LARGE SCALE GENOMIC DNA]</scope>
    <source>
        <strain evidence="3 4">SSMD04</strain>
    </source>
</reference>
<dbReference type="SUPFAM" id="SSF140591">
    <property type="entry name" value="Type III secretion system domain"/>
    <property type="match status" value="1"/>
</dbReference>
<sequence length="327" mass="36823">MKVPETTALQNHDASLREPQVPVEDAPSPMAQALIELEETSGSALIETLEDMGMALSGRLKDLQQADLKERLDQRQQALLRMVQRMQEQAGGIPAQLTQPHSGSPLGQQLLGVAALLLAEKPNSKRRKALSDKLAELMSEQGWEISLFGMLELGQVSKGALAQINRLFQQAMDEEVASLAEWFQRIMDWPDRRQRLRVLLRMMAFELSACVVGSQQQRLAGVLVRLRRLLLFLGLEQECLRTESACEMASGTLLPLLIEMINESWLFDEWLAPRLAQRAASARLYNRLLQHLDALFSLMPEPCFNDDDQREQILAVLRSMKGDRAIT</sequence>
<dbReference type="RefSeq" id="WP_038480609.1">
    <property type="nucleotide sequence ID" value="NZ_CP009451.1"/>
</dbReference>
<gene>
    <name evidence="3" type="ORF">JT31_19010</name>
</gene>
<evidence type="ECO:0000256" key="1">
    <source>
        <dbReference type="SAM" id="MobiDB-lite"/>
    </source>
</evidence>
<dbReference type="NCBIfam" id="TIGR02511">
    <property type="entry name" value="type_III_tyeA"/>
    <property type="match status" value="1"/>
</dbReference>
<accession>A0A089RJJ4</accession>